<dbReference type="GO" id="GO:0000287">
    <property type="term" value="F:magnesium ion binding"/>
    <property type="evidence" value="ECO:0007669"/>
    <property type="project" value="InterPro"/>
</dbReference>
<dbReference type="Pfam" id="PF02880">
    <property type="entry name" value="PGM_PMM_III"/>
    <property type="match status" value="1"/>
</dbReference>
<dbReference type="GO" id="GO:0004615">
    <property type="term" value="F:phosphomannomutase activity"/>
    <property type="evidence" value="ECO:0007669"/>
    <property type="project" value="TreeGrafter"/>
</dbReference>
<dbReference type="PANTHER" id="PTHR42946:SF1">
    <property type="entry name" value="PHOSPHOGLUCOMUTASE (ALPHA-D-GLUCOSE-1,6-BISPHOSPHATE-DEPENDENT)"/>
    <property type="match status" value="1"/>
</dbReference>
<evidence type="ECO:0000259" key="9">
    <source>
        <dbReference type="Pfam" id="PF02879"/>
    </source>
</evidence>
<dbReference type="OrthoDB" id="9803322at2"/>
<comment type="caution">
    <text evidence="11">The sequence shown here is derived from an EMBL/GenBank/DDBJ whole genome shotgun (WGS) entry which is preliminary data.</text>
</comment>
<gene>
    <name evidence="11" type="ORF">VW35_04755</name>
</gene>
<dbReference type="PANTHER" id="PTHR42946">
    <property type="entry name" value="PHOSPHOHEXOSE MUTASE"/>
    <property type="match status" value="1"/>
</dbReference>
<dbReference type="InterPro" id="IPR016055">
    <property type="entry name" value="A-D-PHexomutase_a/b/a-I/II/III"/>
</dbReference>
<evidence type="ECO:0000259" key="10">
    <source>
        <dbReference type="Pfam" id="PF02880"/>
    </source>
</evidence>
<protein>
    <recommendedName>
        <fullName evidence="13">Phosphomannomutase</fullName>
    </recommendedName>
</protein>
<evidence type="ECO:0000256" key="4">
    <source>
        <dbReference type="ARBA" id="ARBA00022723"/>
    </source>
</evidence>
<proteinExistence type="inferred from homology"/>
<dbReference type="Pfam" id="PF02879">
    <property type="entry name" value="PGM_PMM_II"/>
    <property type="match status" value="1"/>
</dbReference>
<dbReference type="Pfam" id="PF02878">
    <property type="entry name" value="PGM_PMM_I"/>
    <property type="match status" value="1"/>
</dbReference>
<keyword evidence="5 7" id="KW-0460">Magnesium</keyword>
<keyword evidence="12" id="KW-1185">Reference proteome</keyword>
<dbReference type="Proteomes" id="UP000033514">
    <property type="component" value="Unassembled WGS sequence"/>
</dbReference>
<name>A0A0F5LDX8_9HYPH</name>
<dbReference type="EMBL" id="LAJG01000014">
    <property type="protein sequence ID" value="KKB79812.1"/>
    <property type="molecule type" value="Genomic_DNA"/>
</dbReference>
<accession>A0A0F5LDX8</accession>
<dbReference type="PROSITE" id="PS00710">
    <property type="entry name" value="PGM_PMM"/>
    <property type="match status" value="1"/>
</dbReference>
<reference evidence="11 12" key="1">
    <citation type="submission" date="2015-03" db="EMBL/GenBank/DDBJ databases">
        <authorList>
            <person name="Hassan Y.I."/>
            <person name="Lepp D."/>
            <person name="Zhou T."/>
        </authorList>
    </citation>
    <scope>NUCLEOTIDE SEQUENCE [LARGE SCALE GENOMIC DNA]</scope>
    <source>
        <strain evidence="11 12">GH2-10</strain>
    </source>
</reference>
<keyword evidence="4 7" id="KW-0479">Metal-binding</keyword>
<dbReference type="GO" id="GO:0005975">
    <property type="term" value="P:carbohydrate metabolic process"/>
    <property type="evidence" value="ECO:0007669"/>
    <property type="project" value="InterPro"/>
</dbReference>
<dbReference type="SUPFAM" id="SSF55957">
    <property type="entry name" value="Phosphoglucomutase, C-terminal domain"/>
    <property type="match status" value="1"/>
</dbReference>
<dbReference type="PATRIC" id="fig|361041.3.peg.257"/>
<dbReference type="STRING" id="361041.VW35_04755"/>
<dbReference type="InterPro" id="IPR050060">
    <property type="entry name" value="Phosphoglucosamine_mutase"/>
</dbReference>
<feature type="domain" description="Alpha-D-phosphohexomutase alpha/beta/alpha" evidence="10">
    <location>
        <begin position="254"/>
        <end position="359"/>
    </location>
</feature>
<evidence type="ECO:0000259" key="8">
    <source>
        <dbReference type="Pfam" id="PF02878"/>
    </source>
</evidence>
<evidence type="ECO:0008006" key="13">
    <source>
        <dbReference type="Google" id="ProtNLM"/>
    </source>
</evidence>
<sequence>MTLKFGTSGVRGLVVDLKGQPARRYVAAFLKHLQSSKQMTGGRVLVGYDLRPSSPGIADDCLAAIAASGFEPIDCGAVPTPALALQAMTTGSAAVMITGSHIPADRNGLKFYKPAGEVSKADELGIVAALSEADVADWDGEAKNEHVVTLKAYRDRCVGLLAKGELKGWTIGVFEHSTVSRDLLGDVLGALGAQIVPLGRSETFVPVDTEAFSDSLFAPLPGWVNDHGLDAIVSADGDADRPLVMDAEGKFVRGDALGLLAARFLGAKTVVTPVTSNSAIERTGYFSDVVRTRVGSPFVVAEMENAEKVVGFEANGGTFVGDGFDLAPLPTRDAILPVIAALGLAAAEGISVAELIRRLPLQVAVADRLQNVPAERSGPFLARLQEDSAYAAEVFAPLEIANVNAIDGLQFHLKSGETVHFRASGNAPELRSYVEAGTAERAAGLLAWSMRALEKAVR</sequence>
<comment type="similarity">
    <text evidence="2 7">Belongs to the phosphohexose mutase family.</text>
</comment>
<feature type="domain" description="Alpha-D-phosphohexomutase alpha/beta/alpha" evidence="9">
    <location>
        <begin position="152"/>
        <end position="249"/>
    </location>
</feature>
<evidence type="ECO:0000256" key="6">
    <source>
        <dbReference type="ARBA" id="ARBA00023235"/>
    </source>
</evidence>
<keyword evidence="3" id="KW-0597">Phosphoprotein</keyword>
<dbReference type="Gene3D" id="3.40.120.10">
    <property type="entry name" value="Alpha-D-Glucose-1,6-Bisphosphate, subunit A, domain 3"/>
    <property type="match status" value="3"/>
</dbReference>
<evidence type="ECO:0000256" key="5">
    <source>
        <dbReference type="ARBA" id="ARBA00022842"/>
    </source>
</evidence>
<dbReference type="InterPro" id="IPR005845">
    <property type="entry name" value="A-D-PHexomutase_a/b/a-II"/>
</dbReference>
<keyword evidence="6" id="KW-0413">Isomerase</keyword>
<feature type="domain" description="Alpha-D-phosphohexomutase alpha/beta/alpha" evidence="8">
    <location>
        <begin position="3"/>
        <end position="132"/>
    </location>
</feature>
<dbReference type="Gene3D" id="3.30.310.50">
    <property type="entry name" value="Alpha-D-phosphohexomutase, C-terminal domain"/>
    <property type="match status" value="1"/>
</dbReference>
<dbReference type="AlphaFoldDB" id="A0A0F5LDX8"/>
<dbReference type="InterPro" id="IPR016066">
    <property type="entry name" value="A-D-PHexomutase_CS"/>
</dbReference>
<dbReference type="InterPro" id="IPR005846">
    <property type="entry name" value="A-D-PHexomutase_a/b/a-III"/>
</dbReference>
<evidence type="ECO:0000313" key="11">
    <source>
        <dbReference type="EMBL" id="KKB79812.1"/>
    </source>
</evidence>
<comment type="cofactor">
    <cofactor evidence="1">
        <name>Mg(2+)</name>
        <dbReference type="ChEBI" id="CHEBI:18420"/>
    </cofactor>
</comment>
<evidence type="ECO:0000256" key="2">
    <source>
        <dbReference type="ARBA" id="ARBA00010231"/>
    </source>
</evidence>
<evidence type="ECO:0000256" key="3">
    <source>
        <dbReference type="ARBA" id="ARBA00022553"/>
    </source>
</evidence>
<dbReference type="RefSeq" id="WP_046141883.1">
    <property type="nucleotide sequence ID" value="NZ_LAJG01000014.1"/>
</dbReference>
<organism evidence="11 12">
    <name type="scientific">Devosia soli</name>
    <dbReference type="NCBI Taxonomy" id="361041"/>
    <lineage>
        <taxon>Bacteria</taxon>
        <taxon>Pseudomonadati</taxon>
        <taxon>Pseudomonadota</taxon>
        <taxon>Alphaproteobacteria</taxon>
        <taxon>Hyphomicrobiales</taxon>
        <taxon>Devosiaceae</taxon>
        <taxon>Devosia</taxon>
    </lineage>
</organism>
<dbReference type="InterPro" id="IPR005844">
    <property type="entry name" value="A-D-PHexomutase_a/b/a-I"/>
</dbReference>
<evidence type="ECO:0000256" key="1">
    <source>
        <dbReference type="ARBA" id="ARBA00001946"/>
    </source>
</evidence>
<dbReference type="InterPro" id="IPR036900">
    <property type="entry name" value="A-D-PHexomutase_C_sf"/>
</dbReference>
<evidence type="ECO:0000256" key="7">
    <source>
        <dbReference type="RuleBase" id="RU004326"/>
    </source>
</evidence>
<evidence type="ECO:0000313" key="12">
    <source>
        <dbReference type="Proteomes" id="UP000033514"/>
    </source>
</evidence>
<dbReference type="SUPFAM" id="SSF53738">
    <property type="entry name" value="Phosphoglucomutase, first 3 domains"/>
    <property type="match status" value="3"/>
</dbReference>